<reference evidence="1" key="1">
    <citation type="submission" date="2017-03" db="EMBL/GenBank/DDBJ databases">
        <title>The mitochondrial genome of the carnivorous plant Utricularia reniformis (Lentibulariaceae): structure, comparative analysis and evolutionary landmarks.</title>
        <authorList>
            <person name="Silva S.R."/>
            <person name="Alvarenga D.O."/>
            <person name="Michael T.P."/>
            <person name="Miranda V.F.O."/>
            <person name="Varani A.M."/>
        </authorList>
    </citation>
    <scope>NUCLEOTIDE SEQUENCE</scope>
</reference>
<proteinExistence type="predicted"/>
<accession>A0A1Y0AZT3</accession>
<organism evidence="1">
    <name type="scientific">Utricularia reniformis</name>
    <dbReference type="NCBI Taxonomy" id="192314"/>
    <lineage>
        <taxon>Eukaryota</taxon>
        <taxon>Viridiplantae</taxon>
        <taxon>Streptophyta</taxon>
        <taxon>Embryophyta</taxon>
        <taxon>Tracheophyta</taxon>
        <taxon>Spermatophyta</taxon>
        <taxon>Magnoliopsida</taxon>
        <taxon>eudicotyledons</taxon>
        <taxon>Gunneridae</taxon>
        <taxon>Pentapetalae</taxon>
        <taxon>asterids</taxon>
        <taxon>lamiids</taxon>
        <taxon>Lamiales</taxon>
        <taxon>Lentibulariaceae</taxon>
        <taxon>Utricularia</taxon>
    </lineage>
</organism>
<dbReference type="EMBL" id="KY774314">
    <property type="protein sequence ID" value="ART30638.1"/>
    <property type="molecule type" value="Genomic_DNA"/>
</dbReference>
<gene>
    <name evidence="1" type="ORF">AEK19_MT0366</name>
</gene>
<sequence>MLLVRKIGWFSSALGRPVYYSIPLFTTVQDYMKRKPVVPDLSTSQQSCLL</sequence>
<dbReference type="AlphaFoldDB" id="A0A1Y0AZT3"/>
<name>A0A1Y0AZT3_9LAMI</name>
<keyword evidence="1" id="KW-0496">Mitochondrion</keyword>
<geneLocation type="mitochondrion" evidence="1"/>
<evidence type="ECO:0000313" key="1">
    <source>
        <dbReference type="EMBL" id="ART30638.1"/>
    </source>
</evidence>
<protein>
    <submittedName>
        <fullName evidence="1">Uncharacterized protein</fullName>
    </submittedName>
</protein>